<dbReference type="EMBL" id="AJWJ01000329">
    <property type="protein sequence ID" value="KAF2071888.1"/>
    <property type="molecule type" value="Genomic_DNA"/>
</dbReference>
<dbReference type="Pfam" id="PF05725">
    <property type="entry name" value="FNIP"/>
    <property type="match status" value="7"/>
</dbReference>
<organism evidence="2 3">
    <name type="scientific">Polysphondylium violaceum</name>
    <dbReference type="NCBI Taxonomy" id="133409"/>
    <lineage>
        <taxon>Eukaryota</taxon>
        <taxon>Amoebozoa</taxon>
        <taxon>Evosea</taxon>
        <taxon>Eumycetozoa</taxon>
        <taxon>Dictyostelia</taxon>
        <taxon>Dictyosteliales</taxon>
        <taxon>Dictyosteliaceae</taxon>
        <taxon>Polysphondylium</taxon>
    </lineage>
</organism>
<dbReference type="Proteomes" id="UP000695562">
    <property type="component" value="Unassembled WGS sequence"/>
</dbReference>
<evidence type="ECO:0000256" key="1">
    <source>
        <dbReference type="ARBA" id="ARBA00022737"/>
    </source>
</evidence>
<dbReference type="InterPro" id="IPR051251">
    <property type="entry name" value="STK_FNIP-Repeat"/>
</dbReference>
<reference evidence="2" key="1">
    <citation type="submission" date="2020-01" db="EMBL/GenBank/DDBJ databases">
        <title>Development of genomics and gene disruption for Polysphondylium violaceum indicates a role for the polyketide synthase stlB in stalk morphogenesis.</title>
        <authorList>
            <person name="Narita B."/>
            <person name="Kawabe Y."/>
            <person name="Kin K."/>
            <person name="Saito T."/>
            <person name="Gibbs R."/>
            <person name="Kuspa A."/>
            <person name="Muzny D."/>
            <person name="Queller D."/>
            <person name="Richards S."/>
            <person name="Strassman J."/>
            <person name="Sucgang R."/>
            <person name="Worley K."/>
            <person name="Schaap P."/>
        </authorList>
    </citation>
    <scope>NUCLEOTIDE SEQUENCE</scope>
    <source>
        <strain evidence="2">QSvi11</strain>
    </source>
</reference>
<evidence type="ECO:0008006" key="4">
    <source>
        <dbReference type="Google" id="ProtNLM"/>
    </source>
</evidence>
<keyword evidence="1" id="KW-0677">Repeat</keyword>
<dbReference type="PANTHER" id="PTHR32134">
    <property type="entry name" value="FNIP REPEAT-CONTAINING PROTEIN"/>
    <property type="match status" value="1"/>
</dbReference>
<dbReference type="SUPFAM" id="SSF52058">
    <property type="entry name" value="L domain-like"/>
    <property type="match status" value="1"/>
</dbReference>
<proteinExistence type="predicted"/>
<dbReference type="OrthoDB" id="24295at2759"/>
<gene>
    <name evidence="2" type="ORF">CYY_006790</name>
</gene>
<name>A0A8J4PQT5_9MYCE</name>
<dbReference type="PANTHER" id="PTHR32134:SF169">
    <property type="entry name" value="FNIP REPEAT-CONTAINING PROTEIN-RELATED"/>
    <property type="match status" value="1"/>
</dbReference>
<keyword evidence="3" id="KW-1185">Reference proteome</keyword>
<protein>
    <recommendedName>
        <fullName evidence="4">FNIP repeat-containing protein</fullName>
    </recommendedName>
</protein>
<dbReference type="InterPro" id="IPR008615">
    <property type="entry name" value="FNIP"/>
</dbReference>
<accession>A0A8J4PQT5</accession>
<evidence type="ECO:0000313" key="2">
    <source>
        <dbReference type="EMBL" id="KAF2071888.1"/>
    </source>
</evidence>
<dbReference type="AlphaFoldDB" id="A0A8J4PQT5"/>
<sequence>MNKTSETEILFYKIWRNSWIRNNIRDQTLKDITITVTIPHLLQNYQIYLKLANTVKIFLKVYQHHFDRFCNEFIEFPHRSLITDIEFDQRFFTTIPVGFIPDMVKMVVLGHEYNKPLEKGTLPDSVETLFFSYCFNQPLSADLLPSKLKTLVLGDKFNQFLHQDTFPQSLTNLDLGATFNHKLKPNVIPQNVTFLKLSKRCGYIDRGGVIPNTVTDLEFSGNMHKDQMLPPLKELKFLDFNRHTFPPGSLPLSIEFLKFGGSQTLYQSEYSFRGIIPPNTKSLYCGMNFHHPFAPGDFPESLVFASIGCDLVLAKGLLLGNLQHLKLGFYNQPLVQGGLPDSLTKLELGEFFNHPIEKDILPKGLKHLSLSNKFNQSIDLGVLPETLTFLLFNHSDVPPLPGVIPDNVKHLVFSKSFHSLLLPGVIPSGVEHLEFEPNEYMYQLSENVFPSGESLNHFTFKCPYTCLASYKLPSMKPKSQFKLTLEFNEKDSLVFGDVGQCPLPSNISDLTLLGFNGIIKPNVLQNTNNSLSRLDLGDSFNQPLSPNVIPHGIKTLYIGLSFIQHIPPNVIPTSVRSLFLPSSGYTLEIDSIPPFVNTLIICETIDPNLIPPSVPNIYWVAF</sequence>
<comment type="caution">
    <text evidence="2">The sequence shown here is derived from an EMBL/GenBank/DDBJ whole genome shotgun (WGS) entry which is preliminary data.</text>
</comment>
<evidence type="ECO:0000313" key="3">
    <source>
        <dbReference type="Proteomes" id="UP000695562"/>
    </source>
</evidence>